<dbReference type="STRING" id="1325335.GCA_001418025_00412"/>
<dbReference type="Proteomes" id="UP000182738">
    <property type="component" value="Unassembled WGS sequence"/>
</dbReference>
<proteinExistence type="predicted"/>
<evidence type="ECO:0000256" key="1">
    <source>
        <dbReference type="SAM" id="MobiDB-lite"/>
    </source>
</evidence>
<feature type="region of interest" description="Disordered" evidence="1">
    <location>
        <begin position="1"/>
        <end position="51"/>
    </location>
</feature>
<organism evidence="2 3">
    <name type="scientific">Anoxybacillus suryakundensis</name>
    <dbReference type="NCBI Taxonomy" id="1325335"/>
    <lineage>
        <taxon>Bacteria</taxon>
        <taxon>Bacillati</taxon>
        <taxon>Bacillota</taxon>
        <taxon>Bacilli</taxon>
        <taxon>Bacillales</taxon>
        <taxon>Anoxybacillaceae</taxon>
        <taxon>Anoxybacillus</taxon>
    </lineage>
</organism>
<reference evidence="3" key="1">
    <citation type="submission" date="2015-08" db="EMBL/GenBank/DDBJ databases">
        <authorList>
            <person name="Varghese N."/>
        </authorList>
    </citation>
    <scope>NUCLEOTIDE SEQUENCE [LARGE SCALE GENOMIC DNA]</scope>
    <source>
        <strain evidence="3">DSM 27374</strain>
    </source>
</reference>
<accession>A0A0K6GKN0</accession>
<dbReference type="EMBL" id="CYGZ01000002">
    <property type="protein sequence ID" value="CUA79108.1"/>
    <property type="molecule type" value="Genomic_DNA"/>
</dbReference>
<evidence type="ECO:0008006" key="4">
    <source>
        <dbReference type="Google" id="ProtNLM"/>
    </source>
</evidence>
<protein>
    <recommendedName>
        <fullName evidence="4">Stage 0 sporulation regulatory protein</fullName>
    </recommendedName>
</protein>
<keyword evidence="3" id="KW-1185">Reference proteome</keyword>
<dbReference type="AlphaFoldDB" id="A0A0K6GKN0"/>
<feature type="compositionally biased region" description="Basic and acidic residues" evidence="1">
    <location>
        <begin position="1"/>
        <end position="10"/>
    </location>
</feature>
<name>A0A0K6GKN0_9BACL</name>
<evidence type="ECO:0000313" key="2">
    <source>
        <dbReference type="EMBL" id="CUA79108.1"/>
    </source>
</evidence>
<evidence type="ECO:0000313" key="3">
    <source>
        <dbReference type="Proteomes" id="UP000182738"/>
    </source>
</evidence>
<gene>
    <name evidence="2" type="ORF">Ga0061060_102180</name>
</gene>
<dbReference type="RefSeq" id="WP_032100646.1">
    <property type="nucleotide sequence ID" value="NZ_BAABDZ010000031.1"/>
</dbReference>
<sequence length="51" mass="5702">MKRKVTRDAAKTNNQTPTESMPKDEFEAQYAGGEDMSRGANRNSKKGRQGK</sequence>